<feature type="transmembrane region" description="Helical" evidence="5">
    <location>
        <begin position="368"/>
        <end position="391"/>
    </location>
</feature>
<dbReference type="InterPro" id="IPR024989">
    <property type="entry name" value="MFS_assoc_dom"/>
</dbReference>
<dbReference type="AlphaFoldDB" id="A0A8S3XPQ1"/>
<feature type="transmembrane region" description="Helical" evidence="5">
    <location>
        <begin position="12"/>
        <end position="30"/>
    </location>
</feature>
<sequence length="638" mass="70901">MKLKIDKGLLPIKAHFFFFFAALGPLLPQMNVFGRQLGISPAAMGMVTAVLPLLWAAAKPLFGYVVDYWPSQRKLVFMLLIVVMTGSYCGLWFLPMPEEPESSEPLLRSVYKLNDTVYIQTYKNDSYGPLELYNCHWTCEKTYHLEVFLPNTTFVNTIYVDGPVTNTTCSLFHMNYVESRQGQTICSPIKDCNLICFEDAITTKEINDTSFNRTRREVSAAKDGNSFQNTEKVYAKVTKEKGVETKEDSSIYMTAVFWVFVVLMCVGTVAFNVANCIGDAVCFDVLGPDRGSKYGGQRAWGTAGYGATALLGGWLVDAVSGSYKDFTPAFVVAIVATVIDLYSCRALKLPSLRSPEDSGKALREVLKIRKVVVFIIFAVVAGTFDSFIIYYMFWFLEELAEQTGSMAQIKLIEGVVVAAQSFIGELLFFFFSGKIIKRWGYGFTLTFSLFCYGVRLALISFIQHPWHLVFIEAVMQGPTYALCYSTIVGYAAHVAPEGYSATVQGIVAGMDDGVGFALGSLLGGQLYGRAGARAAFRALSALAAVAALAHHLLLAREGHNTEQPEPEVSPLEEGEKMLPWEHNRNNSIYQETVVPLNSEVKESGANVRRKYGYILQLFFLMKSGDAKQEELRTMTFVY</sequence>
<keyword evidence="8" id="KW-1185">Reference proteome</keyword>
<evidence type="ECO:0000313" key="8">
    <source>
        <dbReference type="Proteomes" id="UP000691718"/>
    </source>
</evidence>
<name>A0A8S3XPQ1_PARAO</name>
<evidence type="ECO:0000256" key="5">
    <source>
        <dbReference type="SAM" id="Phobius"/>
    </source>
</evidence>
<keyword evidence="2 5" id="KW-0812">Transmembrane</keyword>
<dbReference type="EMBL" id="CAJQZP010001297">
    <property type="protein sequence ID" value="CAG5036853.1"/>
    <property type="molecule type" value="Genomic_DNA"/>
</dbReference>
<feature type="transmembrane region" description="Helical" evidence="5">
    <location>
        <begin position="299"/>
        <end position="316"/>
    </location>
</feature>
<feature type="transmembrane region" description="Helical" evidence="5">
    <location>
        <begin position="411"/>
        <end position="431"/>
    </location>
</feature>
<dbReference type="GO" id="GO:0022857">
    <property type="term" value="F:transmembrane transporter activity"/>
    <property type="evidence" value="ECO:0007669"/>
    <property type="project" value="InterPro"/>
</dbReference>
<dbReference type="PANTHER" id="PTHR16172:SF37">
    <property type="entry name" value="RE36877P"/>
    <property type="match status" value="1"/>
</dbReference>
<feature type="transmembrane region" description="Helical" evidence="5">
    <location>
        <begin position="75"/>
        <end position="94"/>
    </location>
</feature>
<evidence type="ECO:0000256" key="3">
    <source>
        <dbReference type="ARBA" id="ARBA00022989"/>
    </source>
</evidence>
<evidence type="ECO:0000256" key="1">
    <source>
        <dbReference type="ARBA" id="ARBA00004141"/>
    </source>
</evidence>
<evidence type="ECO:0000259" key="6">
    <source>
        <dbReference type="PROSITE" id="PS50850"/>
    </source>
</evidence>
<comment type="caution">
    <text evidence="7">The sequence shown here is derived from an EMBL/GenBank/DDBJ whole genome shotgun (WGS) entry which is preliminary data.</text>
</comment>
<organism evidence="7 8">
    <name type="scientific">Parnassius apollo</name>
    <name type="common">Apollo butterfly</name>
    <name type="synonym">Papilio apollo</name>
    <dbReference type="NCBI Taxonomy" id="110799"/>
    <lineage>
        <taxon>Eukaryota</taxon>
        <taxon>Metazoa</taxon>
        <taxon>Ecdysozoa</taxon>
        <taxon>Arthropoda</taxon>
        <taxon>Hexapoda</taxon>
        <taxon>Insecta</taxon>
        <taxon>Pterygota</taxon>
        <taxon>Neoptera</taxon>
        <taxon>Endopterygota</taxon>
        <taxon>Lepidoptera</taxon>
        <taxon>Glossata</taxon>
        <taxon>Ditrysia</taxon>
        <taxon>Papilionoidea</taxon>
        <taxon>Papilionidae</taxon>
        <taxon>Parnassiinae</taxon>
        <taxon>Parnassini</taxon>
        <taxon>Parnassius</taxon>
        <taxon>Parnassius</taxon>
    </lineage>
</organism>
<accession>A0A8S3XPQ1</accession>
<keyword evidence="4 5" id="KW-0472">Membrane</keyword>
<dbReference type="Proteomes" id="UP000691718">
    <property type="component" value="Unassembled WGS sequence"/>
</dbReference>
<proteinExistence type="predicted"/>
<evidence type="ECO:0000313" key="7">
    <source>
        <dbReference type="EMBL" id="CAG5036853.1"/>
    </source>
</evidence>
<feature type="domain" description="Major facilitator superfamily (MFS) profile" evidence="6">
    <location>
        <begin position="371"/>
        <end position="638"/>
    </location>
</feature>
<dbReference type="PROSITE" id="PS50850">
    <property type="entry name" value="MFS"/>
    <property type="match status" value="1"/>
</dbReference>
<gene>
    <name evidence="7" type="ORF">PAPOLLO_LOCUS20931</name>
</gene>
<feature type="transmembrane region" description="Helical" evidence="5">
    <location>
        <begin position="255"/>
        <end position="278"/>
    </location>
</feature>
<dbReference type="InterPro" id="IPR020846">
    <property type="entry name" value="MFS_dom"/>
</dbReference>
<dbReference type="PANTHER" id="PTHR16172">
    <property type="entry name" value="MAJOR FACILITATOR SUPERFAMILY DOMAIN-CONTAINING PROTEIN 6-LIKE"/>
    <property type="match status" value="1"/>
</dbReference>
<evidence type="ECO:0000256" key="2">
    <source>
        <dbReference type="ARBA" id="ARBA00022692"/>
    </source>
</evidence>
<comment type="subcellular location">
    <subcellularLocation>
        <location evidence="1">Membrane</location>
        <topology evidence="1">Multi-pass membrane protein</topology>
    </subcellularLocation>
</comment>
<dbReference type="Pfam" id="PF12832">
    <property type="entry name" value="MFS_1_like"/>
    <property type="match status" value="1"/>
</dbReference>
<feature type="transmembrane region" description="Helical" evidence="5">
    <location>
        <begin position="328"/>
        <end position="347"/>
    </location>
</feature>
<dbReference type="GO" id="GO:0016020">
    <property type="term" value="C:membrane"/>
    <property type="evidence" value="ECO:0007669"/>
    <property type="project" value="UniProtKB-SubCell"/>
</dbReference>
<dbReference type="OrthoDB" id="10029266at2759"/>
<evidence type="ECO:0000256" key="4">
    <source>
        <dbReference type="ARBA" id="ARBA00023136"/>
    </source>
</evidence>
<protein>
    <submittedName>
        <fullName evidence="7">(apollo) hypothetical protein</fullName>
    </submittedName>
</protein>
<dbReference type="InterPro" id="IPR051717">
    <property type="entry name" value="MFS_MFSD6"/>
</dbReference>
<keyword evidence="3 5" id="KW-1133">Transmembrane helix</keyword>
<feature type="transmembrane region" description="Helical" evidence="5">
    <location>
        <begin position="443"/>
        <end position="462"/>
    </location>
</feature>
<feature type="transmembrane region" description="Helical" evidence="5">
    <location>
        <begin position="42"/>
        <end position="63"/>
    </location>
</feature>
<reference evidence="7" key="1">
    <citation type="submission" date="2021-04" db="EMBL/GenBank/DDBJ databases">
        <authorList>
            <person name="Tunstrom K."/>
        </authorList>
    </citation>
    <scope>NUCLEOTIDE SEQUENCE</scope>
</reference>